<gene>
    <name evidence="1" type="ORF">SOIL9_52000</name>
</gene>
<dbReference type="KEGG" id="gms:SOIL9_52000"/>
<proteinExistence type="predicted"/>
<organism evidence="1 2">
    <name type="scientific">Gemmata massiliana</name>
    <dbReference type="NCBI Taxonomy" id="1210884"/>
    <lineage>
        <taxon>Bacteria</taxon>
        <taxon>Pseudomonadati</taxon>
        <taxon>Planctomycetota</taxon>
        <taxon>Planctomycetia</taxon>
        <taxon>Gemmatales</taxon>
        <taxon>Gemmataceae</taxon>
        <taxon>Gemmata</taxon>
    </lineage>
</organism>
<dbReference type="EMBL" id="LR593886">
    <property type="protein sequence ID" value="VTR92514.1"/>
    <property type="molecule type" value="Genomic_DNA"/>
</dbReference>
<protein>
    <submittedName>
        <fullName evidence="1">Uncharacterized protein</fullName>
    </submittedName>
</protein>
<accession>A0A6P2CXL3</accession>
<name>A0A6P2CXL3_9BACT</name>
<reference evidence="1 2" key="1">
    <citation type="submission" date="2019-05" db="EMBL/GenBank/DDBJ databases">
        <authorList>
            <consortium name="Science for Life Laboratories"/>
        </authorList>
    </citation>
    <scope>NUCLEOTIDE SEQUENCE [LARGE SCALE GENOMIC DNA]</scope>
    <source>
        <strain evidence="1">Soil9</strain>
    </source>
</reference>
<sequence>MSLDKRIKKLGERTHRKSVAARFDERAAAEWAAQVEAFLVYIPADLRDAIRVRLESDDYEIAEGAADWLFSPAARWALPFPKGYQFPRAMVEWIATAPAEFNCGNCCEGCGLRVPRLWEWGKAAPDRSAFPVCPQCGGKPTYEAYYAKGPKPVPEEPRS</sequence>
<dbReference type="RefSeq" id="WP_162667363.1">
    <property type="nucleotide sequence ID" value="NZ_LR593886.1"/>
</dbReference>
<evidence type="ECO:0000313" key="1">
    <source>
        <dbReference type="EMBL" id="VTR92514.1"/>
    </source>
</evidence>
<dbReference type="AlphaFoldDB" id="A0A6P2CXL3"/>
<evidence type="ECO:0000313" key="2">
    <source>
        <dbReference type="Proteomes" id="UP000464178"/>
    </source>
</evidence>
<keyword evidence="2" id="KW-1185">Reference proteome</keyword>
<dbReference type="Proteomes" id="UP000464178">
    <property type="component" value="Chromosome"/>
</dbReference>